<gene>
    <name evidence="3" type="ORF">B5807_01866</name>
</gene>
<name>A0A1Y2M9E3_EPING</name>
<accession>A0A1Y2M9E3</accession>
<dbReference type="InterPro" id="IPR018253">
    <property type="entry name" value="DnaJ_domain_CS"/>
</dbReference>
<sequence>MAPSAVTEDYYMILEVDQTAAPELIVKSYRRLALRLHPDRNSRQDATETFQRLLRAYETLNDEDKRRGYDLIYPSLKGRSAFSPRSRESTSVPGSTGSEIAQIAALRKSKLARAQQWRISKSTFDTSISRIERAVRQLEQEIDGFVSILAAEVAEEAQKNSWSTWILSPIFKKVEDSDDVKVQKDRARQERRIEKDMKERRLEAKKAELKMTKMTMERLKTDIDAADLRDDVKMQELQNIIWRKENLQRQEKERMEREYRAQEMRRQQEQWEKKEREAAEARERQWAAARRAEQQRAEEEAQQWRKAFEEKIKRQEELCKQQERSTFTRCFGEEDAHWNDSATCAHDGWWPKVQGRTACPECYDTWTYLLQCPGCAMKACPKCQAAVRPKRQRNAAWTHRRAHSRIREPSSTFYYDDYD</sequence>
<keyword evidence="1" id="KW-0175">Coiled coil</keyword>
<dbReference type="OMA" id="QAYKLKA"/>
<dbReference type="InterPro" id="IPR001623">
    <property type="entry name" value="DnaJ_domain"/>
</dbReference>
<evidence type="ECO:0000259" key="2">
    <source>
        <dbReference type="PROSITE" id="PS50076"/>
    </source>
</evidence>
<dbReference type="PROSITE" id="PS50076">
    <property type="entry name" value="DNAJ_2"/>
    <property type="match status" value="1"/>
</dbReference>
<evidence type="ECO:0000313" key="4">
    <source>
        <dbReference type="Proteomes" id="UP000193240"/>
    </source>
</evidence>
<dbReference type="AlphaFoldDB" id="A0A1Y2M9E3"/>
<dbReference type="InterPro" id="IPR036869">
    <property type="entry name" value="J_dom_sf"/>
</dbReference>
<evidence type="ECO:0000256" key="1">
    <source>
        <dbReference type="SAM" id="Coils"/>
    </source>
</evidence>
<dbReference type="CDD" id="cd06257">
    <property type="entry name" value="DnaJ"/>
    <property type="match status" value="1"/>
</dbReference>
<feature type="domain" description="J" evidence="2">
    <location>
        <begin position="9"/>
        <end position="73"/>
    </location>
</feature>
<dbReference type="Proteomes" id="UP000193240">
    <property type="component" value="Unassembled WGS sequence"/>
</dbReference>
<dbReference type="PANTHER" id="PTHR43096">
    <property type="entry name" value="DNAJ HOMOLOG 1, MITOCHONDRIAL-RELATED"/>
    <property type="match status" value="1"/>
</dbReference>
<dbReference type="Gene3D" id="1.10.287.110">
    <property type="entry name" value="DnaJ domain"/>
    <property type="match status" value="1"/>
</dbReference>
<dbReference type="GO" id="GO:0051082">
    <property type="term" value="F:unfolded protein binding"/>
    <property type="evidence" value="ECO:0007669"/>
    <property type="project" value="TreeGrafter"/>
</dbReference>
<feature type="coiled-coil region" evidence="1">
    <location>
        <begin position="202"/>
        <end position="325"/>
    </location>
</feature>
<dbReference type="STRING" id="105696.A0A1Y2M9E3"/>
<reference evidence="3 4" key="1">
    <citation type="journal article" date="2017" name="Genome Announc.">
        <title>Genome sequence of the saprophytic ascomycete Epicoccum nigrum ICMP 19927 strain isolated from New Zealand.</title>
        <authorList>
            <person name="Fokin M."/>
            <person name="Fleetwood D."/>
            <person name="Weir B.S."/>
            <person name="Villas-Boas S.G."/>
        </authorList>
    </citation>
    <scope>NUCLEOTIDE SEQUENCE [LARGE SCALE GENOMIC DNA]</scope>
    <source>
        <strain evidence="3 4">ICMP 19927</strain>
    </source>
</reference>
<proteinExistence type="predicted"/>
<dbReference type="EMBL" id="KZ107839">
    <property type="protein sequence ID" value="OSS52621.1"/>
    <property type="molecule type" value="Genomic_DNA"/>
</dbReference>
<dbReference type="Pfam" id="PF00226">
    <property type="entry name" value="DnaJ"/>
    <property type="match status" value="1"/>
</dbReference>
<dbReference type="SUPFAM" id="SSF46565">
    <property type="entry name" value="Chaperone J-domain"/>
    <property type="match status" value="1"/>
</dbReference>
<evidence type="ECO:0000313" key="3">
    <source>
        <dbReference type="EMBL" id="OSS52621.1"/>
    </source>
</evidence>
<dbReference type="PRINTS" id="PR00625">
    <property type="entry name" value="JDOMAIN"/>
</dbReference>
<dbReference type="GO" id="GO:0042026">
    <property type="term" value="P:protein refolding"/>
    <property type="evidence" value="ECO:0007669"/>
    <property type="project" value="TreeGrafter"/>
</dbReference>
<dbReference type="InParanoid" id="A0A1Y2M9E3"/>
<dbReference type="PROSITE" id="PS00636">
    <property type="entry name" value="DNAJ_1"/>
    <property type="match status" value="1"/>
</dbReference>
<keyword evidence="4" id="KW-1185">Reference proteome</keyword>
<organism evidence="3 4">
    <name type="scientific">Epicoccum nigrum</name>
    <name type="common">Soil fungus</name>
    <name type="synonym">Epicoccum purpurascens</name>
    <dbReference type="NCBI Taxonomy" id="105696"/>
    <lineage>
        <taxon>Eukaryota</taxon>
        <taxon>Fungi</taxon>
        <taxon>Dikarya</taxon>
        <taxon>Ascomycota</taxon>
        <taxon>Pezizomycotina</taxon>
        <taxon>Dothideomycetes</taxon>
        <taxon>Pleosporomycetidae</taxon>
        <taxon>Pleosporales</taxon>
        <taxon>Pleosporineae</taxon>
        <taxon>Didymellaceae</taxon>
        <taxon>Epicoccum</taxon>
    </lineage>
</organism>
<dbReference type="PANTHER" id="PTHR43096:SF10">
    <property type="entry name" value="CHAPERONE PROTEIN DNAJ A6, CHLOROPLASTIC"/>
    <property type="match status" value="1"/>
</dbReference>
<dbReference type="SMART" id="SM00271">
    <property type="entry name" value="DnaJ"/>
    <property type="match status" value="1"/>
</dbReference>
<dbReference type="GO" id="GO:0005737">
    <property type="term" value="C:cytoplasm"/>
    <property type="evidence" value="ECO:0007669"/>
    <property type="project" value="TreeGrafter"/>
</dbReference>
<protein>
    <recommendedName>
        <fullName evidence="2">J domain-containing protein</fullName>
    </recommendedName>
</protein>